<dbReference type="PRINTS" id="PR00455">
    <property type="entry name" value="HTHTETR"/>
</dbReference>
<dbReference type="STRING" id="59750.AWC31_28265"/>
<gene>
    <name evidence="7" type="ORF">AFM11_23540</name>
    <name evidence="8" type="ORF">AWC31_28265</name>
</gene>
<reference evidence="7 9" key="1">
    <citation type="submission" date="2015-07" db="EMBL/GenBank/DDBJ databases">
        <title>A draft genome sequence of Mycobacterium wolinskyi.</title>
        <authorList>
            <person name="de Man T.J."/>
            <person name="Perry K.A."/>
            <person name="Coulliette A.D."/>
            <person name="Jensen B."/>
            <person name="Toney N.C."/>
            <person name="Limbago B.M."/>
            <person name="Noble-Wang J."/>
        </authorList>
    </citation>
    <scope>NUCLEOTIDE SEQUENCE [LARGE SCALE GENOMIC DNA]</scope>
    <source>
        <strain evidence="7 9">CDC_01</strain>
    </source>
</reference>
<dbReference type="PROSITE" id="PS50977">
    <property type="entry name" value="HTH_TETR_2"/>
    <property type="match status" value="1"/>
</dbReference>
<dbReference type="PATRIC" id="fig|59750.3.peg.2063"/>
<dbReference type="PANTHER" id="PTHR30055">
    <property type="entry name" value="HTH-TYPE TRANSCRIPTIONAL REGULATOR RUTR"/>
    <property type="match status" value="1"/>
</dbReference>
<dbReference type="PANTHER" id="PTHR30055:SF175">
    <property type="entry name" value="HTH-TYPE TRANSCRIPTIONAL REPRESSOR KSTR2"/>
    <property type="match status" value="1"/>
</dbReference>
<dbReference type="InterPro" id="IPR036271">
    <property type="entry name" value="Tet_transcr_reg_TetR-rel_C_sf"/>
</dbReference>
<keyword evidence="9" id="KW-1185">Reference proteome</keyword>
<dbReference type="InterPro" id="IPR050109">
    <property type="entry name" value="HTH-type_TetR-like_transc_reg"/>
</dbReference>
<reference evidence="8 10" key="2">
    <citation type="submission" date="2016-01" db="EMBL/GenBank/DDBJ databases">
        <title>The new phylogeny of the genus Mycobacterium.</title>
        <authorList>
            <person name="Tarcisio F."/>
            <person name="Conor M."/>
            <person name="Antonella G."/>
            <person name="Elisabetta G."/>
            <person name="Giulia F.S."/>
            <person name="Sara T."/>
            <person name="Anna F."/>
            <person name="Clotilde B."/>
            <person name="Roberto B."/>
            <person name="Veronica D.S."/>
            <person name="Fabio R."/>
            <person name="Monica P."/>
            <person name="Olivier J."/>
            <person name="Enrico T."/>
            <person name="Nicola S."/>
        </authorList>
    </citation>
    <scope>NUCLEOTIDE SEQUENCE [LARGE SCALE GENOMIC DNA]</scope>
    <source>
        <strain evidence="8 10">ATCC 700010</strain>
    </source>
</reference>
<feature type="DNA-binding region" description="H-T-H motif" evidence="5">
    <location>
        <begin position="29"/>
        <end position="48"/>
    </location>
</feature>
<protein>
    <submittedName>
        <fullName evidence="7">TetR family transcriptional regulator</fullName>
    </submittedName>
</protein>
<dbReference type="OrthoDB" id="9779746at2"/>
<evidence type="ECO:0000256" key="3">
    <source>
        <dbReference type="ARBA" id="ARBA00023125"/>
    </source>
</evidence>
<dbReference type="SUPFAM" id="SSF46689">
    <property type="entry name" value="Homeodomain-like"/>
    <property type="match status" value="1"/>
</dbReference>
<evidence type="ECO:0000256" key="4">
    <source>
        <dbReference type="ARBA" id="ARBA00023163"/>
    </source>
</evidence>
<evidence type="ECO:0000256" key="2">
    <source>
        <dbReference type="ARBA" id="ARBA00023015"/>
    </source>
</evidence>
<feature type="domain" description="HTH tetR-type" evidence="6">
    <location>
        <begin position="6"/>
        <end position="66"/>
    </location>
</feature>
<evidence type="ECO:0000256" key="5">
    <source>
        <dbReference type="PROSITE-ProRule" id="PRU00335"/>
    </source>
</evidence>
<dbReference type="Proteomes" id="UP000193964">
    <property type="component" value="Unassembled WGS sequence"/>
</dbReference>
<proteinExistence type="predicted"/>
<dbReference type="AlphaFoldDB" id="A0A132PIJ2"/>
<dbReference type="EMBL" id="LQQA01000015">
    <property type="protein sequence ID" value="ORX15022.1"/>
    <property type="molecule type" value="Genomic_DNA"/>
</dbReference>
<sequence>MSKKYDSNRDEILRISAELFAKSGYHGTGISDLGAAVGLGRGALYHYIGSKETILYEISSRQLAQMNELADELALTEKDPEKRLRGLARALLRNIAEHRAEWTVFFREYHALTGERRDRVIAARERYEAHWRNALDQAVREGQFHPLPTLMVKGLLGMFNYSYLWLTLDGPRSPEEIADDFLDTVIVGMSAPPAGA</sequence>
<keyword evidence="3 5" id="KW-0238">DNA-binding</keyword>
<evidence type="ECO:0000313" key="9">
    <source>
        <dbReference type="Proteomes" id="UP000070612"/>
    </source>
</evidence>
<dbReference type="Gene3D" id="1.10.10.60">
    <property type="entry name" value="Homeodomain-like"/>
    <property type="match status" value="1"/>
</dbReference>
<dbReference type="Proteomes" id="UP000070612">
    <property type="component" value="Unassembled WGS sequence"/>
</dbReference>
<comment type="caution">
    <text evidence="7">The sequence shown here is derived from an EMBL/GenBank/DDBJ whole genome shotgun (WGS) entry which is preliminary data.</text>
</comment>
<organism evidence="7 9">
    <name type="scientific">Mycolicibacterium wolinskyi</name>
    <dbReference type="NCBI Taxonomy" id="59750"/>
    <lineage>
        <taxon>Bacteria</taxon>
        <taxon>Bacillati</taxon>
        <taxon>Actinomycetota</taxon>
        <taxon>Actinomycetes</taxon>
        <taxon>Mycobacteriales</taxon>
        <taxon>Mycobacteriaceae</taxon>
        <taxon>Mycolicibacterium</taxon>
    </lineage>
</organism>
<dbReference type="InterPro" id="IPR009057">
    <property type="entry name" value="Homeodomain-like_sf"/>
</dbReference>
<dbReference type="EMBL" id="LGTW01000017">
    <property type="protein sequence ID" value="KWX21822.1"/>
    <property type="molecule type" value="Genomic_DNA"/>
</dbReference>
<dbReference type="Gene3D" id="1.10.357.10">
    <property type="entry name" value="Tetracycline Repressor, domain 2"/>
    <property type="match status" value="1"/>
</dbReference>
<dbReference type="GO" id="GO:0003700">
    <property type="term" value="F:DNA-binding transcription factor activity"/>
    <property type="evidence" value="ECO:0007669"/>
    <property type="project" value="TreeGrafter"/>
</dbReference>
<dbReference type="SUPFAM" id="SSF48498">
    <property type="entry name" value="Tetracyclin repressor-like, C-terminal domain"/>
    <property type="match status" value="1"/>
</dbReference>
<dbReference type="Pfam" id="PF17932">
    <property type="entry name" value="TetR_C_24"/>
    <property type="match status" value="1"/>
</dbReference>
<dbReference type="InterPro" id="IPR041490">
    <property type="entry name" value="KstR2_TetR_C"/>
</dbReference>
<evidence type="ECO:0000259" key="6">
    <source>
        <dbReference type="PROSITE" id="PS50977"/>
    </source>
</evidence>
<accession>A0A132PIJ2</accession>
<name>A0A132PIJ2_9MYCO</name>
<keyword evidence="2" id="KW-0805">Transcription regulation</keyword>
<evidence type="ECO:0000313" key="10">
    <source>
        <dbReference type="Proteomes" id="UP000193964"/>
    </source>
</evidence>
<keyword evidence="4" id="KW-0804">Transcription</keyword>
<dbReference type="Pfam" id="PF00440">
    <property type="entry name" value="TetR_N"/>
    <property type="match status" value="1"/>
</dbReference>
<dbReference type="InterPro" id="IPR001647">
    <property type="entry name" value="HTH_TetR"/>
</dbReference>
<evidence type="ECO:0000313" key="7">
    <source>
        <dbReference type="EMBL" id="KWX21822.1"/>
    </source>
</evidence>
<dbReference type="GO" id="GO:0000976">
    <property type="term" value="F:transcription cis-regulatory region binding"/>
    <property type="evidence" value="ECO:0007669"/>
    <property type="project" value="TreeGrafter"/>
</dbReference>
<keyword evidence="1" id="KW-0678">Repressor</keyword>
<evidence type="ECO:0000256" key="1">
    <source>
        <dbReference type="ARBA" id="ARBA00022491"/>
    </source>
</evidence>
<evidence type="ECO:0000313" key="8">
    <source>
        <dbReference type="EMBL" id="ORX15022.1"/>
    </source>
</evidence>
<dbReference type="RefSeq" id="WP_067853235.1">
    <property type="nucleotide sequence ID" value="NZ_JACKUA010000018.1"/>
</dbReference>